<evidence type="ECO:0000313" key="1">
    <source>
        <dbReference type="EMBL" id="GID59289.1"/>
    </source>
</evidence>
<dbReference type="RefSeq" id="WP_203805256.1">
    <property type="nucleotide sequence ID" value="NZ_BAAAQE010000117.1"/>
</dbReference>
<organism evidence="1 2">
    <name type="scientific">Actinoplanes couchii</name>
    <dbReference type="NCBI Taxonomy" id="403638"/>
    <lineage>
        <taxon>Bacteria</taxon>
        <taxon>Bacillati</taxon>
        <taxon>Actinomycetota</taxon>
        <taxon>Actinomycetes</taxon>
        <taxon>Micromonosporales</taxon>
        <taxon>Micromonosporaceae</taxon>
        <taxon>Actinoplanes</taxon>
    </lineage>
</organism>
<accession>A0ABQ3XL97</accession>
<protein>
    <submittedName>
        <fullName evidence="1">Uncharacterized protein</fullName>
    </submittedName>
</protein>
<proteinExistence type="predicted"/>
<reference evidence="1 2" key="1">
    <citation type="submission" date="2021-01" db="EMBL/GenBank/DDBJ databases">
        <title>Whole genome shotgun sequence of Actinoplanes couchii NBRC 106145.</title>
        <authorList>
            <person name="Komaki H."/>
            <person name="Tamura T."/>
        </authorList>
    </citation>
    <scope>NUCLEOTIDE SEQUENCE [LARGE SCALE GENOMIC DNA]</scope>
    <source>
        <strain evidence="1 2">NBRC 106145</strain>
    </source>
</reference>
<keyword evidence="2" id="KW-1185">Reference proteome</keyword>
<sequence>MQDSTDDAALVLAEVLPGVAVVYGDVPTELELDLIDFGLVPAADRDRLSTVLASIGNIATAAGNIGSALAGMQGLYRLSDSSMALLQAGGTLAVKDGANLGTIMANGQIVGQARLLPVDVLSFAQSAATIGPALAMIGLQMQVSEVAALTRTNIAITGNVLATVRDEHWAELTGLVDGIDRAMAQARELKAVPASLWDSVAPSEVLLRKQCDLYQRSVRGHIGKIDQLGARGRRDYFEANAEAILVDTHALLSSVKAWTGYKALHAARARTLGPDDPAEVALVDLIARDTRAELDAAMAETTRIVDALTRELRVIVELPGRAALPLPGKLKDAKVVRETAGALLAAIEPLADVLHPPRPVPVVPEIACVPRKLPADPYLKILRWFLADGETLRALAFPADPDGPDTLSTIFNGAKGLFGAAEDKAANKLLVAVTDRRILIAKATTFLEEGEIGQDISTDLVRYVRRTGTGTIDVITRDENLRWTFDTDVDQAQVDALAAELAASMTLPETEREQLAGRRALPASAGAA</sequence>
<dbReference type="EMBL" id="BOMG01000096">
    <property type="protein sequence ID" value="GID59289.1"/>
    <property type="molecule type" value="Genomic_DNA"/>
</dbReference>
<gene>
    <name evidence="1" type="ORF">Aco03nite_076930</name>
</gene>
<evidence type="ECO:0000313" key="2">
    <source>
        <dbReference type="Proteomes" id="UP000612282"/>
    </source>
</evidence>
<comment type="caution">
    <text evidence="1">The sequence shown here is derived from an EMBL/GenBank/DDBJ whole genome shotgun (WGS) entry which is preliminary data.</text>
</comment>
<name>A0ABQ3XL97_9ACTN</name>
<dbReference type="Proteomes" id="UP000612282">
    <property type="component" value="Unassembled WGS sequence"/>
</dbReference>